<feature type="compositionally biased region" description="Low complexity" evidence="1">
    <location>
        <begin position="253"/>
        <end position="304"/>
    </location>
</feature>
<evidence type="ECO:0000313" key="2">
    <source>
        <dbReference type="EMBL" id="KAH7027532.1"/>
    </source>
</evidence>
<evidence type="ECO:0000313" key="3">
    <source>
        <dbReference type="Proteomes" id="UP000756346"/>
    </source>
</evidence>
<dbReference type="Proteomes" id="UP000756346">
    <property type="component" value="Unassembled WGS sequence"/>
</dbReference>
<feature type="region of interest" description="Disordered" evidence="1">
    <location>
        <begin position="248"/>
        <end position="304"/>
    </location>
</feature>
<dbReference type="EMBL" id="JAGTJQ010000007">
    <property type="protein sequence ID" value="KAH7027532.1"/>
    <property type="molecule type" value="Genomic_DNA"/>
</dbReference>
<feature type="region of interest" description="Disordered" evidence="1">
    <location>
        <begin position="164"/>
        <end position="185"/>
    </location>
</feature>
<accession>A0A9P9BKZ1</accession>
<feature type="compositionally biased region" description="Basic and acidic residues" evidence="1">
    <location>
        <begin position="442"/>
        <end position="452"/>
    </location>
</feature>
<name>A0A9P9BKZ1_9PEZI</name>
<sequence>MSRYTDHLSGDWPQVGPFVNEWPHIHRHAQMNDSSYSGGLFPRTGSRNNGDYFSLGHMPSPSRPAIPRSPSLLLSRRNTAPAVSLSSLAGSSSETWSWGGMNLNEGTRPHSSNSTLYSEISRPDLVPTRSSIDRCTASSHNHSHGHNRSRNNYDSLRELLKRNYTLPASSRPLSKNNKDSNTTAKDTTTCMTRYMALAFPPTKTALSLCRGKSIDQQTREKKTPAIHCSLHERDYHCPCASCARYRRTRRQTPRSVRSSVASYSSGGSSGSSTTATMTRTTTTSSSSTTTTTTTSSSTTETRKTTVMAAATALQAALRAASRAIDSDHHTNAAASSSSTTTTTTARLLTETTITRTTSCSSASSSPTTTTSFTDITELTSAAMLFEYKERLGRLRARQAHALRRREDEHAERKSRVRRAINVDFGYLKSESEIWEERIRLEEEKQNSRDQKQQRKQKQQHQEQEQEEEKPTLLLKFGTAARIRSSQARSQLLPAPNQLHDEDCAESDETWQEEEKKKTLAAKMRKTTIQAIKPVFWQFLMLKKVLALEHDHQLDLDRLRQIHAEQDRELYEEYSQVNNRTYPPCPPPQNVEKRLSGRWRSWVVTIGDNKNWQVLQSQGVE</sequence>
<dbReference type="GeneID" id="70186523"/>
<proteinExistence type="predicted"/>
<protein>
    <submittedName>
        <fullName evidence="2">Uncharacterized protein</fullName>
    </submittedName>
</protein>
<dbReference type="RefSeq" id="XP_046010331.1">
    <property type="nucleotide sequence ID" value="XM_046156977.1"/>
</dbReference>
<dbReference type="AlphaFoldDB" id="A0A9P9BKZ1"/>
<evidence type="ECO:0000256" key="1">
    <source>
        <dbReference type="SAM" id="MobiDB-lite"/>
    </source>
</evidence>
<reference evidence="2" key="1">
    <citation type="journal article" date="2021" name="Nat. Commun.">
        <title>Genetic determinants of endophytism in the Arabidopsis root mycobiome.</title>
        <authorList>
            <person name="Mesny F."/>
            <person name="Miyauchi S."/>
            <person name="Thiergart T."/>
            <person name="Pickel B."/>
            <person name="Atanasova L."/>
            <person name="Karlsson M."/>
            <person name="Huettel B."/>
            <person name="Barry K.W."/>
            <person name="Haridas S."/>
            <person name="Chen C."/>
            <person name="Bauer D."/>
            <person name="Andreopoulos W."/>
            <person name="Pangilinan J."/>
            <person name="LaButti K."/>
            <person name="Riley R."/>
            <person name="Lipzen A."/>
            <person name="Clum A."/>
            <person name="Drula E."/>
            <person name="Henrissat B."/>
            <person name="Kohler A."/>
            <person name="Grigoriev I.V."/>
            <person name="Martin F.M."/>
            <person name="Hacquard S."/>
        </authorList>
    </citation>
    <scope>NUCLEOTIDE SEQUENCE</scope>
    <source>
        <strain evidence="2">MPI-CAGE-CH-0230</strain>
    </source>
</reference>
<keyword evidence="3" id="KW-1185">Reference proteome</keyword>
<comment type="caution">
    <text evidence="2">The sequence shown here is derived from an EMBL/GenBank/DDBJ whole genome shotgun (WGS) entry which is preliminary data.</text>
</comment>
<organism evidence="2 3">
    <name type="scientific">Microdochium trichocladiopsis</name>
    <dbReference type="NCBI Taxonomy" id="1682393"/>
    <lineage>
        <taxon>Eukaryota</taxon>
        <taxon>Fungi</taxon>
        <taxon>Dikarya</taxon>
        <taxon>Ascomycota</taxon>
        <taxon>Pezizomycotina</taxon>
        <taxon>Sordariomycetes</taxon>
        <taxon>Xylariomycetidae</taxon>
        <taxon>Xylariales</taxon>
        <taxon>Microdochiaceae</taxon>
        <taxon>Microdochium</taxon>
    </lineage>
</organism>
<gene>
    <name evidence="2" type="ORF">B0I36DRAFT_351052</name>
</gene>
<feature type="compositionally biased region" description="Polar residues" evidence="1">
    <location>
        <begin position="166"/>
        <end position="185"/>
    </location>
</feature>
<feature type="region of interest" description="Disordered" evidence="1">
    <location>
        <begin position="442"/>
        <end position="471"/>
    </location>
</feature>